<dbReference type="InterPro" id="IPR050560">
    <property type="entry name" value="MYB_TF"/>
</dbReference>
<evidence type="ECO:0000259" key="2">
    <source>
        <dbReference type="PROSITE" id="PS51294"/>
    </source>
</evidence>
<dbReference type="InterPro" id="IPR009057">
    <property type="entry name" value="Homeodomain-like_sf"/>
</dbReference>
<reference evidence="3 4" key="1">
    <citation type="submission" date="2024-04" db="EMBL/GenBank/DDBJ databases">
        <title>Tritrichomonas musculus Genome.</title>
        <authorList>
            <person name="Alves-Ferreira E."/>
            <person name="Grigg M."/>
            <person name="Lorenzi H."/>
            <person name="Galac M."/>
        </authorList>
    </citation>
    <scope>NUCLEOTIDE SEQUENCE [LARGE SCALE GENOMIC DNA]</scope>
    <source>
        <strain evidence="3 4">EAF2021</strain>
    </source>
</reference>
<keyword evidence="4" id="KW-1185">Reference proteome</keyword>
<feature type="domain" description="Myb-like" evidence="1">
    <location>
        <begin position="159"/>
        <end position="209"/>
    </location>
</feature>
<evidence type="ECO:0000313" key="4">
    <source>
        <dbReference type="Proteomes" id="UP001470230"/>
    </source>
</evidence>
<dbReference type="Gene3D" id="1.10.10.60">
    <property type="entry name" value="Homeodomain-like"/>
    <property type="match status" value="2"/>
</dbReference>
<evidence type="ECO:0000259" key="1">
    <source>
        <dbReference type="PROSITE" id="PS50090"/>
    </source>
</evidence>
<dbReference type="InterPro" id="IPR001005">
    <property type="entry name" value="SANT/Myb"/>
</dbReference>
<name>A0ABR2JQT7_9EUKA</name>
<dbReference type="EMBL" id="JAPFFF010000010">
    <property type="protein sequence ID" value="KAK8880818.1"/>
    <property type="molecule type" value="Genomic_DNA"/>
</dbReference>
<dbReference type="Pfam" id="PF00249">
    <property type="entry name" value="Myb_DNA-binding"/>
    <property type="match status" value="2"/>
</dbReference>
<proteinExistence type="predicted"/>
<dbReference type="CDD" id="cd00167">
    <property type="entry name" value="SANT"/>
    <property type="match status" value="2"/>
</dbReference>
<dbReference type="PANTHER" id="PTHR45614:SF253">
    <property type="entry name" value="CHROMOSOME UNDETERMINED SCAFFOLD_38, WHOLE GENOME SHOTGUN SEQUENCE"/>
    <property type="match status" value="1"/>
</dbReference>
<gene>
    <name evidence="3" type="ORF">M9Y10_003510</name>
</gene>
<evidence type="ECO:0000313" key="3">
    <source>
        <dbReference type="EMBL" id="KAK8880818.1"/>
    </source>
</evidence>
<feature type="domain" description="HTH myb-type" evidence="2">
    <location>
        <begin position="114"/>
        <end position="162"/>
    </location>
</feature>
<dbReference type="SUPFAM" id="SSF46689">
    <property type="entry name" value="Homeodomain-like"/>
    <property type="match status" value="1"/>
</dbReference>
<comment type="caution">
    <text evidence="3">The sequence shown here is derived from an EMBL/GenBank/DDBJ whole genome shotgun (WGS) entry which is preliminary data.</text>
</comment>
<dbReference type="PANTHER" id="PTHR45614">
    <property type="entry name" value="MYB PROTEIN-RELATED"/>
    <property type="match status" value="1"/>
</dbReference>
<dbReference type="InterPro" id="IPR017930">
    <property type="entry name" value="Myb_dom"/>
</dbReference>
<dbReference type="SMART" id="SM00717">
    <property type="entry name" value="SANT"/>
    <property type="match status" value="2"/>
</dbReference>
<organism evidence="3 4">
    <name type="scientific">Tritrichomonas musculus</name>
    <dbReference type="NCBI Taxonomy" id="1915356"/>
    <lineage>
        <taxon>Eukaryota</taxon>
        <taxon>Metamonada</taxon>
        <taxon>Parabasalia</taxon>
        <taxon>Tritrichomonadida</taxon>
        <taxon>Tritrichomonadidae</taxon>
        <taxon>Tritrichomonas</taxon>
    </lineage>
</organism>
<feature type="domain" description="HTH myb-type" evidence="2">
    <location>
        <begin position="167"/>
        <end position="213"/>
    </location>
</feature>
<dbReference type="PROSITE" id="PS51294">
    <property type="entry name" value="HTH_MYB"/>
    <property type="match status" value="2"/>
</dbReference>
<accession>A0ABR2JQT7</accession>
<dbReference type="Proteomes" id="UP001470230">
    <property type="component" value="Unassembled WGS sequence"/>
</dbReference>
<sequence>MIMPLIKDSKQNSEGNQKNNMFDFQCISKKDKIESIKIISNRNNQETNSQIQKSKAKETIIPIKKIHNFNNIGKNPELKTKKSLYLTLAINNNEPNVSNTQNFSVCFEKHPYSKFTKEEDDLLKSIVQKIGPKNWRFIASLIPGRSPKQCRDRYSNYLAPGISHSVWTEEEDKILIDKFVIYGPKWSYLSRFFKNRTPNDIKNRYNYTIIHQKNKIGSLGKKL</sequence>
<feature type="domain" description="Myb-like" evidence="1">
    <location>
        <begin position="113"/>
        <end position="158"/>
    </location>
</feature>
<evidence type="ECO:0008006" key="5">
    <source>
        <dbReference type="Google" id="ProtNLM"/>
    </source>
</evidence>
<dbReference type="PROSITE" id="PS50090">
    <property type="entry name" value="MYB_LIKE"/>
    <property type="match status" value="2"/>
</dbReference>
<protein>
    <recommendedName>
        <fullName evidence="5">Myb-like DNA-binding domain containing protein</fullName>
    </recommendedName>
</protein>